<evidence type="ECO:0000256" key="11">
    <source>
        <dbReference type="SAM" id="MobiDB-lite"/>
    </source>
</evidence>
<evidence type="ECO:0000256" key="6">
    <source>
        <dbReference type="ARBA" id="ARBA00022839"/>
    </source>
</evidence>
<accession>A0A4P8HNJ1</accession>
<evidence type="ECO:0000256" key="2">
    <source>
        <dbReference type="ARBA" id="ARBA00022741"/>
    </source>
</evidence>
<gene>
    <name evidence="10 14" type="primary">recC</name>
    <name evidence="14" type="ORF">FCL38_09415</name>
    <name evidence="13" type="ORF">FHS02_002280</name>
</gene>
<dbReference type="PANTHER" id="PTHR30591">
    <property type="entry name" value="RECBCD ENZYME SUBUNIT RECC"/>
    <property type="match status" value="1"/>
</dbReference>
<evidence type="ECO:0000259" key="12">
    <source>
        <dbReference type="Pfam" id="PF17946"/>
    </source>
</evidence>
<evidence type="ECO:0000313" key="15">
    <source>
        <dbReference type="Proteomes" id="UP000298763"/>
    </source>
</evidence>
<evidence type="ECO:0000313" key="14">
    <source>
        <dbReference type="EMBL" id="QCP10626.1"/>
    </source>
</evidence>
<dbReference type="Pfam" id="PF04257">
    <property type="entry name" value="Exonuc_V_gamma"/>
    <property type="match status" value="1"/>
</dbReference>
<reference evidence="14 15" key="1">
    <citation type="submission" date="2019-05" db="EMBL/GenBank/DDBJ databases">
        <title>Draft Genome Sequences of Six Type Strains of the Genus Massilia.</title>
        <authorList>
            <person name="Miess H."/>
            <person name="Frediansyhah A."/>
            <person name="Gross H."/>
        </authorList>
    </citation>
    <scope>NUCLEOTIDE SEQUENCE [LARGE SCALE GENOMIC DNA]</scope>
    <source>
        <strain evidence="14 15">DSMZ 26121</strain>
    </source>
</reference>
<keyword evidence="2 10" id="KW-0547">Nucleotide-binding</keyword>
<reference evidence="13 16" key="2">
    <citation type="submission" date="2020-08" db="EMBL/GenBank/DDBJ databases">
        <title>Genomic Encyclopedia of Type Strains, Phase III (KMG-III): the genomes of soil and plant-associated and newly described type strains.</title>
        <authorList>
            <person name="Whitman W."/>
        </authorList>
    </citation>
    <scope>NUCLEOTIDE SEQUENCE [LARGE SCALE GENOMIC DNA]</scope>
    <source>
        <strain evidence="13 16">CECT 7753</strain>
    </source>
</reference>
<dbReference type="GO" id="GO:0009338">
    <property type="term" value="C:exodeoxyribonuclease V complex"/>
    <property type="evidence" value="ECO:0007669"/>
    <property type="project" value="InterPro"/>
</dbReference>
<comment type="miscellaneous">
    <text evidence="10">In the RecBCD complex, RecB has a slow 3'-5' helicase, an exonuclease activity and loads RecA onto ssDNA, RecD has a fast 5'-3' helicase activity, while RecC stimulates the ATPase and processivity of the RecB helicase and contributes to recognition of the Chi site.</text>
</comment>
<dbReference type="PANTHER" id="PTHR30591:SF1">
    <property type="entry name" value="RECBCD ENZYME SUBUNIT RECC"/>
    <property type="match status" value="1"/>
</dbReference>
<evidence type="ECO:0000256" key="7">
    <source>
        <dbReference type="ARBA" id="ARBA00022840"/>
    </source>
</evidence>
<dbReference type="NCBIfam" id="TIGR01450">
    <property type="entry name" value="recC"/>
    <property type="match status" value="1"/>
</dbReference>
<feature type="region of interest" description="Disordered" evidence="11">
    <location>
        <begin position="803"/>
        <end position="839"/>
    </location>
</feature>
<evidence type="ECO:0000313" key="16">
    <source>
        <dbReference type="Proteomes" id="UP000584325"/>
    </source>
</evidence>
<dbReference type="EMBL" id="JACHXS010000003">
    <property type="protein sequence ID" value="MBB3221473.1"/>
    <property type="molecule type" value="Genomic_DNA"/>
</dbReference>
<keyword evidence="6 10" id="KW-0269">Exonuclease</keyword>
<dbReference type="InterPro" id="IPR006697">
    <property type="entry name" value="RecC"/>
</dbReference>
<comment type="function">
    <text evidence="10">A helicase/nuclease that prepares dsDNA breaks (DSB) for recombinational DNA repair. Binds to DSBs and unwinds DNA via a highly rapid and processive ATP-dependent bidirectional helicase activity. Unwinds dsDNA until it encounters a Chi (crossover hotspot instigator) sequence from the 3' direction. Cuts ssDNA a few nucleotides 3' to the Chi site. The properties and activities of the enzyme are changed at Chi. The Chi-altered holoenzyme produces a long 3'-ssDNA overhang and facilitates RecA-binding to the ssDNA for homologous DNA recombination and repair. Holoenzyme degrades any linearized DNA that is unable to undergo homologous recombination. In the holoenzyme this subunit recognizes the wild-type Chi sequence, and when added to isolated RecB increases its ATP-dependent helicase processivity.</text>
</comment>
<dbReference type="RefSeq" id="WP_137313505.1">
    <property type="nucleotide sequence ID" value="NZ_CP040017.1"/>
</dbReference>
<dbReference type="OrthoDB" id="9762834at2"/>
<dbReference type="InterPro" id="IPR011335">
    <property type="entry name" value="Restrct_endonuc-II-like"/>
</dbReference>
<dbReference type="AlphaFoldDB" id="A0A4P8HNJ1"/>
<evidence type="ECO:0000256" key="10">
    <source>
        <dbReference type="HAMAP-Rule" id="MF_01486"/>
    </source>
</evidence>
<dbReference type="InterPro" id="IPR041500">
    <property type="entry name" value="RecC_C"/>
</dbReference>
<dbReference type="SUPFAM" id="SSF52980">
    <property type="entry name" value="Restriction endonuclease-like"/>
    <property type="match status" value="1"/>
</dbReference>
<comment type="similarity">
    <text evidence="10">Belongs to the RecC family.</text>
</comment>
<sequence length="1166" mass="129174">MATGIAPGLLILHGNQLEQLRAAVFQWLHANPLAPLESDVLLVQSNGVAEWLKIALAEQAGVCAATRVALPARFLWEAYRAMLGRDRVPRVSAFDKGPLTWRLMRLLPALLREEAFEPLRHFLKGGCQERRLQLAERLSDLFDQYQVYRADWLEDWAAGRDQMCCPRGVQYPLPEGQRWQAALWRAIIASVPEEERTLGRAGVHTAFLRAVESGAKPAVALPRRIVLFGVSALPYQTLQALAALARFTQVIVAVPNPCRFYWGDIIDGRDLLRAARRRHPQRNGIDLAQVPIEALHAHSHPLLASWGRQGRDYIRMLDEFDEASGAEAGHLRVDLFSDGDGATLLEQLQGAVRDMLPLSEHHFPVPDRDDRSIVFHIAHSVQREVEVLHDQLLARFAADPALRPRDIVVMVPDIGVFTAAIHAVFGQYRKGDPRHIPFEIGDVNDRSVNPLLVALEWLLRLPQQRCRQSEVRDLLDVPALATRFGLADDDLAILGRWIEGAGVRWGLDRAHRAGLGLEPTGEQNAWIFGIRRMLLGYASGAGGAFGDIEPYGEVGGLDAALAGSLAQLVEALLDWRERLAQPRTPFQWGEAARALLAAFFDVRDEADRLTMNELDATLNAWLETCDGAGFDEPVPLSVLREAWMGALGEPSLEHQFVSGGVTFCTLMPMRAVPFRMVCLLGMNDGDFPRRASRADFDLLALPGMARPGDRSRRDDDRYLMLEAVLAARDVLYVSWCGRNARDNSEQPPSVLVAQLLDYLKAGWHLDLHERTVEHALQPFSRRYFEEGGLLTYAAEWRSAHAPVSHEPAPREVAQHESEPRGLPQELEPRGLPPNEMEPRGLPPYELDEHFRLKLAGLAAFLRQPVKYFFSQRLGVRFADSALVGEDEEPFALDALDRYFLEDMMLDDDGADNEEDVRASLVERAARLQREGTLPIGLIGDRVRDGLIEALLPVRRAWLQLRGAYPEAAPKLPVGLELDGVLLEDWIDGLRADGNAKVWLAQMSSKALDKAEKPGKSGKPGKPARPRGDKLATAWLRQLAAAAQGVPVTGLLVARDAVLSMPPLDGDAARATLAGIVALWRRGMDGPLPVASKTALALVAGGDPRAVYEHGFDRRGEKDDACLYRLWPEYGDLAAEPGFETTAHALYGPLVAWLDTVEVQPIEGGQP</sequence>
<dbReference type="Gene3D" id="3.40.50.10930">
    <property type="match status" value="1"/>
</dbReference>
<dbReference type="Gene3D" id="1.10.10.990">
    <property type="match status" value="1"/>
</dbReference>
<dbReference type="EMBL" id="CP040017">
    <property type="protein sequence ID" value="QCP10626.1"/>
    <property type="molecule type" value="Genomic_DNA"/>
</dbReference>
<evidence type="ECO:0000256" key="3">
    <source>
        <dbReference type="ARBA" id="ARBA00022763"/>
    </source>
</evidence>
<dbReference type="Gene3D" id="1.10.486.10">
    <property type="entry name" value="PCRA, domain 4"/>
    <property type="match status" value="1"/>
</dbReference>
<evidence type="ECO:0000256" key="1">
    <source>
        <dbReference type="ARBA" id="ARBA00022722"/>
    </source>
</evidence>
<dbReference type="Proteomes" id="UP000584325">
    <property type="component" value="Unassembled WGS sequence"/>
</dbReference>
<dbReference type="Proteomes" id="UP000298763">
    <property type="component" value="Chromosome"/>
</dbReference>
<dbReference type="GO" id="GO:0008854">
    <property type="term" value="F:exodeoxyribonuclease V activity"/>
    <property type="evidence" value="ECO:0007669"/>
    <property type="project" value="InterPro"/>
</dbReference>
<keyword evidence="15" id="KW-1185">Reference proteome</keyword>
<dbReference type="Pfam" id="PF17946">
    <property type="entry name" value="RecC_C"/>
    <property type="match status" value="1"/>
</dbReference>
<evidence type="ECO:0000256" key="9">
    <source>
        <dbReference type="ARBA" id="ARBA00023204"/>
    </source>
</evidence>
<feature type="compositionally biased region" description="Basic and acidic residues" evidence="11">
    <location>
        <begin position="807"/>
        <end position="819"/>
    </location>
</feature>
<comment type="subunit">
    <text evidence="10">Heterotrimer of RecB, RecC and RecD. All subunits contribute to DNA-binding.</text>
</comment>
<dbReference type="GO" id="GO:0003678">
    <property type="term" value="F:DNA helicase activity"/>
    <property type="evidence" value="ECO:0007669"/>
    <property type="project" value="UniProtKB-UniRule"/>
</dbReference>
<evidence type="ECO:0000313" key="13">
    <source>
        <dbReference type="EMBL" id="MBB3221473.1"/>
    </source>
</evidence>
<keyword evidence="9 10" id="KW-0234">DNA repair</keyword>
<name>A0A4P8HNJ1_9BURK</name>
<protein>
    <recommendedName>
        <fullName evidence="10">RecBCD enzyme subunit RecC</fullName>
    </recommendedName>
    <alternativeName>
        <fullName evidence="10">Exonuclease V subunit RecC</fullName>
        <shortName evidence="10">ExoV subunit RecC</shortName>
    </alternativeName>
    <alternativeName>
        <fullName evidence="10">Helicase/nuclease RecBCD subunit RecC</fullName>
    </alternativeName>
</protein>
<keyword evidence="4 10" id="KW-0378">Hydrolase</keyword>
<keyword evidence="3 10" id="KW-0227">DNA damage</keyword>
<dbReference type="HAMAP" id="MF_01486">
    <property type="entry name" value="RecC"/>
    <property type="match status" value="1"/>
</dbReference>
<dbReference type="GO" id="GO:0003677">
    <property type="term" value="F:DNA binding"/>
    <property type="evidence" value="ECO:0007669"/>
    <property type="project" value="UniProtKB-UniRule"/>
</dbReference>
<keyword evidence="8 10" id="KW-0238">DNA-binding</keyword>
<keyword evidence="1 10" id="KW-0540">Nuclease</keyword>
<keyword evidence="5 10" id="KW-0347">Helicase</keyword>
<dbReference type="InterPro" id="IPR027417">
    <property type="entry name" value="P-loop_NTPase"/>
</dbReference>
<dbReference type="Gene3D" id="1.10.10.160">
    <property type="match status" value="1"/>
</dbReference>
<feature type="region of interest" description="Disordered" evidence="11">
    <location>
        <begin position="1008"/>
        <end position="1027"/>
    </location>
</feature>
<keyword evidence="7 10" id="KW-0067">ATP-binding</keyword>
<dbReference type="PIRSF" id="PIRSF000980">
    <property type="entry name" value="RecC"/>
    <property type="match status" value="1"/>
</dbReference>
<dbReference type="Gene3D" id="3.40.50.300">
    <property type="entry name" value="P-loop containing nucleotide triphosphate hydrolases"/>
    <property type="match status" value="1"/>
</dbReference>
<dbReference type="InterPro" id="IPR013986">
    <property type="entry name" value="DExx_box_DNA_helicase_dom_sf"/>
</dbReference>
<proteinExistence type="inferred from homology"/>
<dbReference type="SUPFAM" id="SSF52540">
    <property type="entry name" value="P-loop containing nucleoside triphosphate hydrolases"/>
    <property type="match status" value="2"/>
</dbReference>
<dbReference type="GO" id="GO:0005524">
    <property type="term" value="F:ATP binding"/>
    <property type="evidence" value="ECO:0007669"/>
    <property type="project" value="UniProtKB-UniRule"/>
</dbReference>
<evidence type="ECO:0000256" key="4">
    <source>
        <dbReference type="ARBA" id="ARBA00022801"/>
    </source>
</evidence>
<dbReference type="GO" id="GO:0000724">
    <property type="term" value="P:double-strand break repair via homologous recombination"/>
    <property type="evidence" value="ECO:0007669"/>
    <property type="project" value="UniProtKB-UniRule"/>
</dbReference>
<organism evidence="13 16">
    <name type="scientific">Pseudoduganella umbonata</name>
    <dbReference type="NCBI Taxonomy" id="864828"/>
    <lineage>
        <taxon>Bacteria</taxon>
        <taxon>Pseudomonadati</taxon>
        <taxon>Pseudomonadota</taxon>
        <taxon>Betaproteobacteria</taxon>
        <taxon>Burkholderiales</taxon>
        <taxon>Oxalobacteraceae</taxon>
        <taxon>Telluria group</taxon>
        <taxon>Pseudoduganella</taxon>
    </lineage>
</organism>
<evidence type="ECO:0000256" key="5">
    <source>
        <dbReference type="ARBA" id="ARBA00022806"/>
    </source>
</evidence>
<evidence type="ECO:0000256" key="8">
    <source>
        <dbReference type="ARBA" id="ARBA00023125"/>
    </source>
</evidence>
<feature type="domain" description="RecC C-terminal" evidence="12">
    <location>
        <begin position="852"/>
        <end position="1099"/>
    </location>
</feature>